<dbReference type="EMBL" id="BK032551">
    <property type="protein sequence ID" value="DAF47203.1"/>
    <property type="molecule type" value="Genomic_DNA"/>
</dbReference>
<reference evidence="1" key="1">
    <citation type="journal article" date="2021" name="Proc. Natl. Acad. Sci. U.S.A.">
        <title>A Catalog of Tens of Thousands of Viruses from Human Metagenomes Reveals Hidden Associations with Chronic Diseases.</title>
        <authorList>
            <person name="Tisza M.J."/>
            <person name="Buck C.B."/>
        </authorList>
    </citation>
    <scope>NUCLEOTIDE SEQUENCE</scope>
    <source>
        <strain evidence="1">CtTVN2</strain>
    </source>
</reference>
<protein>
    <submittedName>
        <fullName evidence="1">Helix-turn-helix domain-containing protein</fullName>
    </submittedName>
</protein>
<name>A0A8S5S8R6_9CAUD</name>
<organism evidence="1">
    <name type="scientific">Caudovirales sp. ctTVN2</name>
    <dbReference type="NCBI Taxonomy" id="2827634"/>
    <lineage>
        <taxon>Viruses</taxon>
        <taxon>Duplodnaviria</taxon>
        <taxon>Heunggongvirae</taxon>
        <taxon>Uroviricota</taxon>
        <taxon>Caudoviricetes</taxon>
    </lineage>
</organism>
<evidence type="ECO:0000313" key="1">
    <source>
        <dbReference type="EMBL" id="DAF47203.1"/>
    </source>
</evidence>
<dbReference type="SUPFAM" id="SSF88697">
    <property type="entry name" value="PUA domain-like"/>
    <property type="match status" value="1"/>
</dbReference>
<accession>A0A8S5S8R6</accession>
<dbReference type="InterPro" id="IPR015947">
    <property type="entry name" value="PUA-like_sf"/>
</dbReference>
<dbReference type="Gene3D" id="2.30.130.30">
    <property type="entry name" value="Hypothetical protein"/>
    <property type="match status" value="1"/>
</dbReference>
<sequence length="230" mass="26204">MNKAVLISIQPEWCDLIVRGKKTIEVRKTRPRQETPFKAYIYCTKAPQQLITIFKDGEETMDSEIHHGKSVFVKFDRVLPDGIRGKTQMVIGEFICDEITPICHAGTMGSNELPKLHTVGSKLEYRPIAGLLQKACLSEKSVEQYLRGSDGFGWHITKLKIYDAPKPIRSFLRHCAKRYAGADGKWHCKSADKLKNKGSGFENEGCICTDLDRLNRPPQSWCYVEERHYG</sequence>
<proteinExistence type="predicted"/>